<dbReference type="OrthoDB" id="60033at2759"/>
<feature type="compositionally biased region" description="Polar residues" evidence="10">
    <location>
        <begin position="269"/>
        <end position="291"/>
    </location>
</feature>
<keyword evidence="3" id="KW-0902">Two-component regulatory system</keyword>
<dbReference type="PROSITE" id="PS51017">
    <property type="entry name" value="CCT"/>
    <property type="match status" value="1"/>
</dbReference>
<evidence type="ECO:0000256" key="7">
    <source>
        <dbReference type="ARBA" id="ARBA00023242"/>
    </source>
</evidence>
<comment type="subcellular location">
    <subcellularLocation>
        <location evidence="1 9">Nucleus</location>
    </subcellularLocation>
</comment>
<evidence type="ECO:0000256" key="8">
    <source>
        <dbReference type="PROSITE-ProRule" id="PRU00169"/>
    </source>
</evidence>
<protein>
    <submittedName>
        <fullName evidence="13">Two-component response regulator-like aprr5</fullName>
    </submittedName>
</protein>
<name>A0A830BMK0_9LAMI</name>
<dbReference type="Proteomes" id="UP000653305">
    <property type="component" value="Unassembled WGS sequence"/>
</dbReference>
<evidence type="ECO:0000256" key="5">
    <source>
        <dbReference type="ARBA" id="ARBA00023108"/>
    </source>
</evidence>
<dbReference type="GO" id="GO:0000160">
    <property type="term" value="P:phosphorelay signal transduction system"/>
    <property type="evidence" value="ECO:0007669"/>
    <property type="project" value="UniProtKB-KW"/>
</dbReference>
<comment type="caution">
    <text evidence="8">Lacks conserved residue(s) required for the propagation of feature annotation.</text>
</comment>
<dbReference type="AlphaFoldDB" id="A0A830BMK0"/>
<dbReference type="PANTHER" id="PTHR43874:SF95">
    <property type="entry name" value="TWO-COMPONENT RESPONSE REGULATOR-LIKE APRR5"/>
    <property type="match status" value="1"/>
</dbReference>
<evidence type="ECO:0000313" key="14">
    <source>
        <dbReference type="Proteomes" id="UP000653305"/>
    </source>
</evidence>
<dbReference type="InterPro" id="IPR001789">
    <property type="entry name" value="Sig_transdc_resp-reg_receiver"/>
</dbReference>
<feature type="compositionally biased region" description="Polar residues" evidence="10">
    <location>
        <begin position="400"/>
        <end position="412"/>
    </location>
</feature>
<dbReference type="PANTHER" id="PTHR43874">
    <property type="entry name" value="TWO-COMPONENT RESPONSE REGULATOR"/>
    <property type="match status" value="1"/>
</dbReference>
<feature type="compositionally biased region" description="Basic and acidic residues" evidence="10">
    <location>
        <begin position="96"/>
        <end position="105"/>
    </location>
</feature>
<evidence type="ECO:0000256" key="4">
    <source>
        <dbReference type="ARBA" id="ARBA00023015"/>
    </source>
</evidence>
<keyword evidence="14" id="KW-1185">Reference proteome</keyword>
<keyword evidence="5" id="KW-0090">Biological rhythms</keyword>
<dbReference type="GO" id="GO:0005634">
    <property type="term" value="C:nucleus"/>
    <property type="evidence" value="ECO:0007669"/>
    <property type="project" value="UniProtKB-SubCell"/>
</dbReference>
<feature type="compositionally biased region" description="Polar residues" evidence="10">
    <location>
        <begin position="361"/>
        <end position="370"/>
    </location>
</feature>
<dbReference type="SUPFAM" id="SSF52172">
    <property type="entry name" value="CheY-like"/>
    <property type="match status" value="1"/>
</dbReference>
<feature type="compositionally biased region" description="Polar residues" evidence="10">
    <location>
        <begin position="494"/>
        <end position="506"/>
    </location>
</feature>
<feature type="compositionally biased region" description="Low complexity" evidence="10">
    <location>
        <begin position="333"/>
        <end position="351"/>
    </location>
</feature>
<dbReference type="EMBL" id="BMAC01000172">
    <property type="protein sequence ID" value="GFP88750.1"/>
    <property type="molecule type" value="Genomic_DNA"/>
</dbReference>
<dbReference type="InterPro" id="IPR045279">
    <property type="entry name" value="ARR-like"/>
</dbReference>
<feature type="region of interest" description="Disordered" evidence="10">
    <location>
        <begin position="241"/>
        <end position="293"/>
    </location>
</feature>
<keyword evidence="7 9" id="KW-0539">Nucleus</keyword>
<dbReference type="PROSITE" id="PS50110">
    <property type="entry name" value="RESPONSE_REGULATORY"/>
    <property type="match status" value="1"/>
</dbReference>
<evidence type="ECO:0000256" key="1">
    <source>
        <dbReference type="ARBA" id="ARBA00004123"/>
    </source>
</evidence>
<accession>A0A830BMK0</accession>
<dbReference type="GO" id="GO:0048511">
    <property type="term" value="P:rhythmic process"/>
    <property type="evidence" value="ECO:0007669"/>
    <property type="project" value="UniProtKB-KW"/>
</dbReference>
<keyword evidence="4" id="KW-0805">Transcription regulation</keyword>
<dbReference type="InterPro" id="IPR011006">
    <property type="entry name" value="CheY-like_superfamily"/>
</dbReference>
<evidence type="ECO:0000256" key="9">
    <source>
        <dbReference type="PROSITE-ProRule" id="PRU00357"/>
    </source>
</evidence>
<dbReference type="Gene3D" id="3.40.50.2300">
    <property type="match status" value="1"/>
</dbReference>
<reference evidence="13" key="1">
    <citation type="submission" date="2020-07" db="EMBL/GenBank/DDBJ databases">
        <title>Ethylene signaling mediates host invasion by parasitic plants.</title>
        <authorList>
            <person name="Yoshida S."/>
        </authorList>
    </citation>
    <scope>NUCLEOTIDE SEQUENCE</scope>
    <source>
        <strain evidence="13">Okayama</strain>
    </source>
</reference>
<keyword evidence="6" id="KW-0804">Transcription</keyword>
<evidence type="ECO:0000259" key="12">
    <source>
        <dbReference type="PROSITE" id="PS51017"/>
    </source>
</evidence>
<feature type="compositionally biased region" description="Basic and acidic residues" evidence="10">
    <location>
        <begin position="114"/>
        <end position="124"/>
    </location>
</feature>
<feature type="compositionally biased region" description="Polar residues" evidence="10">
    <location>
        <begin position="78"/>
        <end position="95"/>
    </location>
</feature>
<evidence type="ECO:0000256" key="2">
    <source>
        <dbReference type="ARBA" id="ARBA00010330"/>
    </source>
</evidence>
<comment type="caution">
    <text evidence="13">The sequence shown here is derived from an EMBL/GenBank/DDBJ whole genome shotgun (WGS) entry which is preliminary data.</text>
</comment>
<organism evidence="13 14">
    <name type="scientific">Phtheirospermum japonicum</name>
    <dbReference type="NCBI Taxonomy" id="374723"/>
    <lineage>
        <taxon>Eukaryota</taxon>
        <taxon>Viridiplantae</taxon>
        <taxon>Streptophyta</taxon>
        <taxon>Embryophyta</taxon>
        <taxon>Tracheophyta</taxon>
        <taxon>Spermatophyta</taxon>
        <taxon>Magnoliopsida</taxon>
        <taxon>eudicotyledons</taxon>
        <taxon>Gunneridae</taxon>
        <taxon>Pentapetalae</taxon>
        <taxon>asterids</taxon>
        <taxon>lamiids</taxon>
        <taxon>Lamiales</taxon>
        <taxon>Orobanchaceae</taxon>
        <taxon>Orobanchaceae incertae sedis</taxon>
        <taxon>Phtheirospermum</taxon>
    </lineage>
</organism>
<evidence type="ECO:0000259" key="11">
    <source>
        <dbReference type="PROSITE" id="PS50110"/>
    </source>
</evidence>
<feature type="region of interest" description="Disordered" evidence="10">
    <location>
        <begin position="477"/>
        <end position="506"/>
    </location>
</feature>
<evidence type="ECO:0000256" key="10">
    <source>
        <dbReference type="SAM" id="MobiDB-lite"/>
    </source>
</evidence>
<dbReference type="GO" id="GO:0009736">
    <property type="term" value="P:cytokinin-activated signaling pathway"/>
    <property type="evidence" value="ECO:0007669"/>
    <property type="project" value="InterPro"/>
</dbReference>
<comment type="similarity">
    <text evidence="2">Belongs to the ARR-like family.</text>
</comment>
<dbReference type="Pfam" id="PF06203">
    <property type="entry name" value="CCT"/>
    <property type="match status" value="1"/>
</dbReference>
<proteinExistence type="inferred from homology"/>
<evidence type="ECO:0000256" key="6">
    <source>
        <dbReference type="ARBA" id="ARBA00023163"/>
    </source>
</evidence>
<sequence length="506" mass="56086">MEHEVCKNIPVIMMSSQDAVSTVYKCMLKGAADFLVKPVRKNELRNLWQHVWRKQASSTAAGLGPPDENVQEKDETTAENNDISNHSSGFLSSIQRNKECTEKGSDAQSSCTKPESESEGKDAENDYYLSQPKSTTCLSGDVNILTQEVNDLETHALVDIDAENTRVFEKSSREAIDLIGNFDNFKGTFGSSDSNVSANKFDVLPFLDLSLRRPNQSGLVNQVNNDERPRLNHSDASAFSRYINKPSPVPKPTSPVTSIQLRDDETNSEKQSSSYAPDNHVSTANTQTGQPEITFPYSHHREISHPIPIRGVRLENTINGYNSVMPSLYRAQSGSSPLSSPHTPHPTESFPQLSPFYPSDHQPSSSQQLCSLDKKIGNSIGQTENKSENLDDRVRISPGDDQSGNSNFCNGNKSHDGVNYAISVTKAPLECGNEESLHVHDGASQRSMLREAALNKFRLKRKDRCFEKKVRYESRKKLAEQRPRVKGQFVRQVPSDTQPGNSSAVG</sequence>
<evidence type="ECO:0000313" key="13">
    <source>
        <dbReference type="EMBL" id="GFP88750.1"/>
    </source>
</evidence>
<feature type="compositionally biased region" description="Basic and acidic residues" evidence="10">
    <location>
        <begin position="385"/>
        <end position="395"/>
    </location>
</feature>
<gene>
    <name evidence="13" type="ORF">PHJA_001018700</name>
</gene>
<evidence type="ECO:0000256" key="3">
    <source>
        <dbReference type="ARBA" id="ARBA00023012"/>
    </source>
</evidence>
<dbReference type="InterPro" id="IPR010402">
    <property type="entry name" value="CCT_domain"/>
</dbReference>
<feature type="domain" description="Response regulatory" evidence="11">
    <location>
        <begin position="1"/>
        <end position="52"/>
    </location>
</feature>
<feature type="region of interest" description="Disordered" evidence="10">
    <location>
        <begin position="330"/>
        <end position="412"/>
    </location>
</feature>
<feature type="domain" description="CCT" evidence="12">
    <location>
        <begin position="450"/>
        <end position="492"/>
    </location>
</feature>
<feature type="region of interest" description="Disordered" evidence="10">
    <location>
        <begin position="57"/>
        <end position="127"/>
    </location>
</feature>